<evidence type="ECO:0000313" key="1">
    <source>
        <dbReference type="EMBL" id="MEP0948103.1"/>
    </source>
</evidence>
<organism evidence="1 2">
    <name type="scientific">Leptolyngbya subtilissima DQ-A4</name>
    <dbReference type="NCBI Taxonomy" id="2933933"/>
    <lineage>
        <taxon>Bacteria</taxon>
        <taxon>Bacillati</taxon>
        <taxon>Cyanobacteriota</taxon>
        <taxon>Cyanophyceae</taxon>
        <taxon>Leptolyngbyales</taxon>
        <taxon>Leptolyngbyaceae</taxon>
        <taxon>Leptolyngbya group</taxon>
        <taxon>Leptolyngbya</taxon>
    </lineage>
</organism>
<name>A0ABV0K5N9_9CYAN</name>
<sequence length="372" mass="41843">MNGQINKEICQIVPSLPPDINGVGDYALNLANQLRLDFGINTHFIICDPAWVGSDKLEGFQVDRISYRSAKSLIAQLVNIEPKSPILLHYVGYGYAKRGCPTWLINGLKTWNHQCQQVHLVTMFHETSAFGPIWTSAFWFSATQRFLVKQLIRLSDRIFTSKRSYAELLQSYAPRKFTTIPSIPVFSTVGEPKNPSSLSERTRRLVIFGGRSQRIKVYEDSLEQLLQICRYLDIQQICDIGPVLDTLPAEIDNISITAAGCLPSEKISTILSNSIAGFFSYHPAFLGKSTIFAAYCAHRVIPISATMTDLPEEGLQPGKHYALPDQYNTERRNMALMQAIADQAYAWYQVHNLSAQAKTYYTLLSDLDVPQP</sequence>
<comment type="caution">
    <text evidence="1">The sequence shown here is derived from an EMBL/GenBank/DDBJ whole genome shotgun (WGS) entry which is preliminary data.</text>
</comment>
<dbReference type="Proteomes" id="UP001482513">
    <property type="component" value="Unassembled WGS sequence"/>
</dbReference>
<dbReference type="EMBL" id="JAMPKX010000006">
    <property type="protein sequence ID" value="MEP0948103.1"/>
    <property type="molecule type" value="Genomic_DNA"/>
</dbReference>
<proteinExistence type="predicted"/>
<dbReference type="SUPFAM" id="SSF53756">
    <property type="entry name" value="UDP-Glycosyltransferase/glycogen phosphorylase"/>
    <property type="match status" value="1"/>
</dbReference>
<accession>A0ABV0K5N9</accession>
<protein>
    <recommendedName>
        <fullName evidence="3">Glycosyltransferase</fullName>
    </recommendedName>
</protein>
<dbReference type="RefSeq" id="WP_190705467.1">
    <property type="nucleotide sequence ID" value="NZ_JAMPKX010000006.1"/>
</dbReference>
<evidence type="ECO:0008006" key="3">
    <source>
        <dbReference type="Google" id="ProtNLM"/>
    </source>
</evidence>
<keyword evidence="2" id="KW-1185">Reference proteome</keyword>
<dbReference type="Gene3D" id="3.40.50.2000">
    <property type="entry name" value="Glycogen Phosphorylase B"/>
    <property type="match status" value="1"/>
</dbReference>
<gene>
    <name evidence="1" type="ORF">NC992_14560</name>
</gene>
<evidence type="ECO:0000313" key="2">
    <source>
        <dbReference type="Proteomes" id="UP001482513"/>
    </source>
</evidence>
<reference evidence="1 2" key="1">
    <citation type="submission" date="2022-04" db="EMBL/GenBank/DDBJ databases">
        <title>Positive selection, recombination, and allopatry shape intraspecific diversity of widespread and dominant cyanobacteria.</title>
        <authorList>
            <person name="Wei J."/>
            <person name="Shu W."/>
            <person name="Hu C."/>
        </authorList>
    </citation>
    <scope>NUCLEOTIDE SEQUENCE [LARGE SCALE GENOMIC DNA]</scope>
    <source>
        <strain evidence="1 2">DQ-A4</strain>
    </source>
</reference>